<dbReference type="GO" id="GO:0005524">
    <property type="term" value="F:ATP binding"/>
    <property type="evidence" value="ECO:0007669"/>
    <property type="project" value="InterPro"/>
</dbReference>
<dbReference type="PROSITE" id="PS50011">
    <property type="entry name" value="PROTEIN_KINASE_DOM"/>
    <property type="match status" value="1"/>
</dbReference>
<dbReference type="GO" id="GO:0004672">
    <property type="term" value="F:protein kinase activity"/>
    <property type="evidence" value="ECO:0007669"/>
    <property type="project" value="InterPro"/>
</dbReference>
<feature type="domain" description="Protein kinase" evidence="1">
    <location>
        <begin position="1"/>
        <end position="138"/>
    </location>
</feature>
<name>A0A9W8GNT7_9FUNG</name>
<dbReference type="Pfam" id="PF17667">
    <property type="entry name" value="Pkinase_fungal"/>
    <property type="match status" value="1"/>
</dbReference>
<evidence type="ECO:0000259" key="1">
    <source>
        <dbReference type="PROSITE" id="PS50011"/>
    </source>
</evidence>
<comment type="caution">
    <text evidence="2">The sequence shown here is derived from an EMBL/GenBank/DDBJ whole genome shotgun (WGS) entry which is preliminary data.</text>
</comment>
<organism evidence="2 3">
    <name type="scientific">Coemansia spiralis</name>
    <dbReference type="NCBI Taxonomy" id="417178"/>
    <lineage>
        <taxon>Eukaryota</taxon>
        <taxon>Fungi</taxon>
        <taxon>Fungi incertae sedis</taxon>
        <taxon>Zoopagomycota</taxon>
        <taxon>Kickxellomycotina</taxon>
        <taxon>Kickxellomycetes</taxon>
        <taxon>Kickxellales</taxon>
        <taxon>Kickxellaceae</taxon>
        <taxon>Coemansia</taxon>
    </lineage>
</organism>
<keyword evidence="3" id="KW-1185">Reference proteome</keyword>
<gene>
    <name evidence="2" type="ORF">IWW39_002127</name>
</gene>
<dbReference type="PANTHER" id="PTHR38248:SF2">
    <property type="entry name" value="FUNK1 11"/>
    <property type="match status" value="1"/>
</dbReference>
<proteinExistence type="predicted"/>
<dbReference type="Proteomes" id="UP001151516">
    <property type="component" value="Unassembled WGS sequence"/>
</dbReference>
<dbReference type="InterPro" id="IPR040976">
    <property type="entry name" value="Pkinase_fungal"/>
</dbReference>
<evidence type="ECO:0000313" key="2">
    <source>
        <dbReference type="EMBL" id="KAJ2688576.1"/>
    </source>
</evidence>
<accession>A0A9W8GNT7</accession>
<protein>
    <recommendedName>
        <fullName evidence="1">Protein kinase domain-containing protein</fullName>
    </recommendedName>
</protein>
<dbReference type="AlphaFoldDB" id="A0A9W8GNT7"/>
<dbReference type="EMBL" id="JANBTX010000043">
    <property type="protein sequence ID" value="KAJ2688576.1"/>
    <property type="molecule type" value="Genomic_DNA"/>
</dbReference>
<dbReference type="Gene3D" id="1.10.510.10">
    <property type="entry name" value="Transferase(Phosphotransferase) domain 1"/>
    <property type="match status" value="1"/>
</dbReference>
<dbReference type="InterPro" id="IPR011009">
    <property type="entry name" value="Kinase-like_dom_sf"/>
</dbReference>
<sequence>MCQILHRDLSDNNILIVRKKGTVRGLLIGFDCAIDISEGMEDGCGEMTGTLPFMSLNNLTYSNIKRTNLDDWESLLYLLCWYATIGLGTEEEPTSANCLNTANPFEMRSPKWEDISKDLLGVLVGMKNEVIDWEDTHN</sequence>
<evidence type="ECO:0000313" key="3">
    <source>
        <dbReference type="Proteomes" id="UP001151516"/>
    </source>
</evidence>
<dbReference type="SUPFAM" id="SSF56112">
    <property type="entry name" value="Protein kinase-like (PK-like)"/>
    <property type="match status" value="1"/>
</dbReference>
<dbReference type="InterPro" id="IPR000719">
    <property type="entry name" value="Prot_kinase_dom"/>
</dbReference>
<dbReference type="OrthoDB" id="5584477at2759"/>
<dbReference type="PANTHER" id="PTHR38248">
    <property type="entry name" value="FUNK1 6"/>
    <property type="match status" value="1"/>
</dbReference>
<reference evidence="2" key="1">
    <citation type="submission" date="2022-07" db="EMBL/GenBank/DDBJ databases">
        <title>Phylogenomic reconstructions and comparative analyses of Kickxellomycotina fungi.</title>
        <authorList>
            <person name="Reynolds N.K."/>
            <person name="Stajich J.E."/>
            <person name="Barry K."/>
            <person name="Grigoriev I.V."/>
            <person name="Crous P."/>
            <person name="Smith M.E."/>
        </authorList>
    </citation>
    <scope>NUCLEOTIDE SEQUENCE</scope>
    <source>
        <strain evidence="2">CBS 109367</strain>
    </source>
</reference>